<gene>
    <name evidence="2" type="ORF">OB955_18350</name>
</gene>
<evidence type="ECO:0000256" key="1">
    <source>
        <dbReference type="SAM" id="MobiDB-lite"/>
    </source>
</evidence>
<feature type="region of interest" description="Disordered" evidence="1">
    <location>
        <begin position="43"/>
        <end position="85"/>
    </location>
</feature>
<name>A0ABT2QIC9_9EURY</name>
<reference evidence="2 3" key="1">
    <citation type="submission" date="2022-09" db="EMBL/GenBank/DDBJ databases">
        <title>Enrichment on poylsaccharides allowed isolation of novel metabolic and taxonomic groups of Haloarchaea.</title>
        <authorList>
            <person name="Sorokin D.Y."/>
            <person name="Elcheninov A.G."/>
            <person name="Khizhniak T.V."/>
            <person name="Kolganova T.V."/>
            <person name="Kublanov I.V."/>
        </authorList>
    </citation>
    <scope>NUCLEOTIDE SEQUENCE [LARGE SCALE GENOMIC DNA]</scope>
    <source>
        <strain evidence="2 3">AArc-m2/3/4</strain>
    </source>
</reference>
<dbReference type="RefSeq" id="WP_338008678.1">
    <property type="nucleotide sequence ID" value="NZ_JAOPKB010000013.1"/>
</dbReference>
<comment type="caution">
    <text evidence="2">The sequence shown here is derived from an EMBL/GenBank/DDBJ whole genome shotgun (WGS) entry which is preliminary data.</text>
</comment>
<proteinExistence type="predicted"/>
<keyword evidence="3" id="KW-1185">Reference proteome</keyword>
<accession>A0ABT2QIC9</accession>
<protein>
    <submittedName>
        <fullName evidence="2">Uncharacterized protein</fullName>
    </submittedName>
</protein>
<dbReference type="EMBL" id="JAOPKB010000013">
    <property type="protein sequence ID" value="MCU4974683.1"/>
    <property type="molecule type" value="Genomic_DNA"/>
</dbReference>
<sequence>MTISDVVTKEGEPNDPIGLTWSSNVEVEYVTYKAGNLPIKEVSGGSAGSFEVTDGSDRDDLSPPNPCDTEHSVKFEWSGGGFNPE</sequence>
<evidence type="ECO:0000313" key="3">
    <source>
        <dbReference type="Proteomes" id="UP001320972"/>
    </source>
</evidence>
<dbReference type="Proteomes" id="UP001320972">
    <property type="component" value="Unassembled WGS sequence"/>
</dbReference>
<evidence type="ECO:0000313" key="2">
    <source>
        <dbReference type="EMBL" id="MCU4974683.1"/>
    </source>
</evidence>
<organism evidence="2 3">
    <name type="scientific">Natronoglomus mannanivorans</name>
    <dbReference type="NCBI Taxonomy" id="2979990"/>
    <lineage>
        <taxon>Archaea</taxon>
        <taxon>Methanobacteriati</taxon>
        <taxon>Methanobacteriota</taxon>
        <taxon>Stenosarchaea group</taxon>
        <taxon>Halobacteria</taxon>
        <taxon>Halobacteriales</taxon>
        <taxon>Natrialbaceae</taxon>
        <taxon>Natronoglomus</taxon>
    </lineage>
</organism>